<dbReference type="InterPro" id="IPR035965">
    <property type="entry name" value="PAS-like_dom_sf"/>
</dbReference>
<dbReference type="InterPro" id="IPR013656">
    <property type="entry name" value="PAS_4"/>
</dbReference>
<dbReference type="NCBIfam" id="TIGR00254">
    <property type="entry name" value="GGDEF"/>
    <property type="match status" value="1"/>
</dbReference>
<dbReference type="CDD" id="cd00130">
    <property type="entry name" value="PAS"/>
    <property type="match status" value="3"/>
</dbReference>
<feature type="coiled-coil region" evidence="1">
    <location>
        <begin position="356"/>
        <end position="383"/>
    </location>
</feature>
<feature type="domain" description="PAC" evidence="3">
    <location>
        <begin position="446"/>
        <end position="497"/>
    </location>
</feature>
<dbReference type="CDD" id="cd01949">
    <property type="entry name" value="GGDEF"/>
    <property type="match status" value="1"/>
</dbReference>
<feature type="domain" description="PAC" evidence="3">
    <location>
        <begin position="321"/>
        <end position="372"/>
    </location>
</feature>
<reference evidence="5 6" key="1">
    <citation type="submission" date="2021-01" db="EMBL/GenBank/DDBJ databases">
        <title>Genomic Encyclopedia of Type Strains, Phase IV (KMG-IV): sequencing the most valuable type-strain genomes for metagenomic binning, comparative biology and taxonomic classification.</title>
        <authorList>
            <person name="Goeker M."/>
        </authorList>
    </citation>
    <scope>NUCLEOTIDE SEQUENCE [LARGE SCALE GENOMIC DNA]</scope>
    <source>
        <strain evidence="5 6">DSM 25879</strain>
    </source>
</reference>
<dbReference type="PROSITE" id="PS50112">
    <property type="entry name" value="PAS"/>
    <property type="match status" value="3"/>
</dbReference>
<dbReference type="PROSITE" id="PS50113">
    <property type="entry name" value="PAC"/>
    <property type="match status" value="3"/>
</dbReference>
<dbReference type="EMBL" id="JAFBED010000001">
    <property type="protein sequence ID" value="MBM7618468.1"/>
    <property type="molecule type" value="Genomic_DNA"/>
</dbReference>
<dbReference type="PANTHER" id="PTHR44757">
    <property type="entry name" value="DIGUANYLATE CYCLASE DGCP"/>
    <property type="match status" value="1"/>
</dbReference>
<dbReference type="Pfam" id="PF08448">
    <property type="entry name" value="PAS_4"/>
    <property type="match status" value="2"/>
</dbReference>
<sequence>MRIEEKFQFFFEHMVDMVFLVEWKEDSFWYKYVNASAQQKLVVEMIGRKLEDVLPASTYELLHQHYSVCVEKMESVSYSDLNLFVPDMPASETTLTPIKDGDHIYVLAITKNVNELKKKAEDYLFLNSLVANTVDAMMVVDTNSNILKINNAFEKQFGWTKSEMIGKHWKDFPFSSEKLKAQTEETIRKLQDRHSVMPMETIRLTKDGQTIHTSVSYSPIFDKEGNVAAVSMIYRNIQHLRELEAKLAESKDAYKSLFSYHKNAILMIDSKGLITNVNDACEDLTGYKKELIVGVDFKEYVNKELRLPNDPIQQALDGHVTSYEIEFPHLKGNMLYFYVTHVPIIIKGAVTGSYIIAQDITEKKEMERALKDSEEKFRLITEHSSDLIKVVDKSGTVSYASPSYRNLLGTDYEKMIGKYMTYGVHEMDHALLMANLQKLQGTKHPVQMEFRYLDQSNEEIWVEVNATSIAGNGDFDQIVLTGRIISERKQLQEMLTYQAYHDSLTSLPNRRLLERSLESAIDDAIKNNGKLALLFMDCDNFKQINDTYGHDLGDMVLVELSKRLSKCVRSEDTVARLGGDEFVILIKHVENIEHVNNMAERIQTFLQKPYWIEGKQIKATTSIGISIFPENGTTIKQLFRRADQALYQVKNNGRNDYQLFS</sequence>
<accession>A0ABS2NUY6</accession>
<dbReference type="SMART" id="SM00086">
    <property type="entry name" value="PAC"/>
    <property type="match status" value="3"/>
</dbReference>
<dbReference type="InterPro" id="IPR000014">
    <property type="entry name" value="PAS"/>
</dbReference>
<dbReference type="SUPFAM" id="SSF55785">
    <property type="entry name" value="PYP-like sensor domain (PAS domain)"/>
    <property type="match status" value="3"/>
</dbReference>
<evidence type="ECO:0000259" key="3">
    <source>
        <dbReference type="PROSITE" id="PS50113"/>
    </source>
</evidence>
<dbReference type="SMART" id="SM00091">
    <property type="entry name" value="PAS"/>
    <property type="match status" value="4"/>
</dbReference>
<evidence type="ECO:0000259" key="4">
    <source>
        <dbReference type="PROSITE" id="PS50887"/>
    </source>
</evidence>
<evidence type="ECO:0000256" key="1">
    <source>
        <dbReference type="SAM" id="Coils"/>
    </source>
</evidence>
<dbReference type="Pfam" id="PF13426">
    <property type="entry name" value="PAS_9"/>
    <property type="match status" value="1"/>
</dbReference>
<dbReference type="SUPFAM" id="SSF55073">
    <property type="entry name" value="Nucleotide cyclase"/>
    <property type="match status" value="1"/>
</dbReference>
<dbReference type="InterPro" id="IPR000160">
    <property type="entry name" value="GGDEF_dom"/>
</dbReference>
<proteinExistence type="predicted"/>
<dbReference type="Gene3D" id="3.30.70.270">
    <property type="match status" value="1"/>
</dbReference>
<dbReference type="PANTHER" id="PTHR44757:SF2">
    <property type="entry name" value="BIOFILM ARCHITECTURE MAINTENANCE PROTEIN MBAA"/>
    <property type="match status" value="1"/>
</dbReference>
<name>A0ABS2NUY6_9BACI</name>
<dbReference type="InterPro" id="IPR029787">
    <property type="entry name" value="Nucleotide_cyclase"/>
</dbReference>
<dbReference type="PROSITE" id="PS50887">
    <property type="entry name" value="GGDEF"/>
    <property type="match status" value="1"/>
</dbReference>
<dbReference type="Pfam" id="PF00990">
    <property type="entry name" value="GGDEF"/>
    <property type="match status" value="1"/>
</dbReference>
<dbReference type="SMART" id="SM00267">
    <property type="entry name" value="GGDEF"/>
    <property type="match status" value="1"/>
</dbReference>
<dbReference type="InterPro" id="IPR052155">
    <property type="entry name" value="Biofilm_reg_signaling"/>
</dbReference>
<dbReference type="InterPro" id="IPR001610">
    <property type="entry name" value="PAC"/>
</dbReference>
<feature type="domain" description="PAS" evidence="2">
    <location>
        <begin position="250"/>
        <end position="304"/>
    </location>
</feature>
<feature type="domain" description="PAS" evidence="2">
    <location>
        <begin position="122"/>
        <end position="167"/>
    </location>
</feature>
<dbReference type="InterPro" id="IPR000700">
    <property type="entry name" value="PAS-assoc_C"/>
</dbReference>
<feature type="domain" description="GGDEF" evidence="4">
    <location>
        <begin position="529"/>
        <end position="661"/>
    </location>
</feature>
<dbReference type="NCBIfam" id="TIGR00229">
    <property type="entry name" value="sensory_box"/>
    <property type="match status" value="3"/>
</dbReference>
<evidence type="ECO:0000313" key="5">
    <source>
        <dbReference type="EMBL" id="MBM7618468.1"/>
    </source>
</evidence>
<organism evidence="5 6">
    <name type="scientific">Sutcliffiella tianshenii</name>
    <dbReference type="NCBI Taxonomy" id="1463404"/>
    <lineage>
        <taxon>Bacteria</taxon>
        <taxon>Bacillati</taxon>
        <taxon>Bacillota</taxon>
        <taxon>Bacilli</taxon>
        <taxon>Bacillales</taxon>
        <taxon>Bacillaceae</taxon>
        <taxon>Sutcliffiella</taxon>
    </lineage>
</organism>
<protein>
    <submittedName>
        <fullName evidence="5">Diguanylate cyclase (GGDEF)-like protein/PAS domain S-box-containing protein</fullName>
    </submittedName>
</protein>
<keyword evidence="6" id="KW-1185">Reference proteome</keyword>
<feature type="domain" description="PAS" evidence="2">
    <location>
        <begin position="373"/>
        <end position="443"/>
    </location>
</feature>
<evidence type="ECO:0000313" key="6">
    <source>
        <dbReference type="Proteomes" id="UP000737402"/>
    </source>
</evidence>
<dbReference type="Proteomes" id="UP000737402">
    <property type="component" value="Unassembled WGS sequence"/>
</dbReference>
<evidence type="ECO:0000259" key="2">
    <source>
        <dbReference type="PROSITE" id="PS50112"/>
    </source>
</evidence>
<feature type="domain" description="PAC" evidence="3">
    <location>
        <begin position="197"/>
        <end position="249"/>
    </location>
</feature>
<keyword evidence="1" id="KW-0175">Coiled coil</keyword>
<dbReference type="InterPro" id="IPR043128">
    <property type="entry name" value="Rev_trsase/Diguanyl_cyclase"/>
</dbReference>
<dbReference type="RefSeq" id="WP_204412749.1">
    <property type="nucleotide sequence ID" value="NZ_JAFBED010000001.1"/>
</dbReference>
<comment type="caution">
    <text evidence="5">The sequence shown here is derived from an EMBL/GenBank/DDBJ whole genome shotgun (WGS) entry which is preliminary data.</text>
</comment>
<dbReference type="Gene3D" id="3.30.450.20">
    <property type="entry name" value="PAS domain"/>
    <property type="match status" value="4"/>
</dbReference>
<gene>
    <name evidence="5" type="ORF">JOC95_000310</name>
</gene>